<protein>
    <submittedName>
        <fullName evidence="2">Uncharacterized protein</fullName>
    </submittedName>
</protein>
<dbReference type="EMBL" id="CP045503">
    <property type="protein sequence ID" value="QXP44995.1"/>
    <property type="molecule type" value="Genomic_DNA"/>
</dbReference>
<reference evidence="2" key="1">
    <citation type="submission" date="2021-07" db="EMBL/GenBank/DDBJ databases">
        <title>Shewanella sp. YLB-07 whole genome sequence.</title>
        <authorList>
            <person name="Yu L."/>
        </authorList>
    </citation>
    <scope>NUCLEOTIDE SEQUENCE</scope>
    <source>
        <strain evidence="2">YLB-08</strain>
    </source>
</reference>
<evidence type="ECO:0000313" key="2">
    <source>
        <dbReference type="EMBL" id="QXP44995.1"/>
    </source>
</evidence>
<feature type="transmembrane region" description="Helical" evidence="1">
    <location>
        <begin position="6"/>
        <end position="29"/>
    </location>
</feature>
<gene>
    <name evidence="2" type="ORF">FM038_25370</name>
</gene>
<evidence type="ECO:0000313" key="3">
    <source>
        <dbReference type="Proteomes" id="UP000316416"/>
    </source>
</evidence>
<name>A0ABX8S4B5_9GAMM</name>
<dbReference type="RefSeq" id="WP_185965657.1">
    <property type="nucleotide sequence ID" value="NZ_CP045503.2"/>
</dbReference>
<keyword evidence="1" id="KW-0812">Transmembrane</keyword>
<dbReference type="Proteomes" id="UP000316416">
    <property type="component" value="Chromosome"/>
</dbReference>
<accession>A0ABX8S4B5</accession>
<proteinExistence type="predicted"/>
<evidence type="ECO:0000256" key="1">
    <source>
        <dbReference type="SAM" id="Phobius"/>
    </source>
</evidence>
<keyword evidence="1" id="KW-1133">Transmembrane helix</keyword>
<sequence>MKKISGFFLLMGMSTLPFFFTYLDAYLILDIDLLKSREITKHNNNFKQR</sequence>
<keyword evidence="1" id="KW-0472">Membrane</keyword>
<keyword evidence="3" id="KW-1185">Reference proteome</keyword>
<organism evidence="2 3">
    <name type="scientific">Shewanella eurypsychrophilus</name>
    <dbReference type="NCBI Taxonomy" id="2593656"/>
    <lineage>
        <taxon>Bacteria</taxon>
        <taxon>Pseudomonadati</taxon>
        <taxon>Pseudomonadota</taxon>
        <taxon>Gammaproteobacteria</taxon>
        <taxon>Alteromonadales</taxon>
        <taxon>Shewanellaceae</taxon>
        <taxon>Shewanella</taxon>
    </lineage>
</organism>